<evidence type="ECO:0000313" key="1">
    <source>
        <dbReference type="EMBL" id="AFK49376.1"/>
    </source>
</evidence>
<protein>
    <submittedName>
        <fullName evidence="1">Uncharacterized protein</fullName>
    </submittedName>
</protein>
<accession>I3TA34</accession>
<name>I3TA34_LOTJA</name>
<dbReference type="AlphaFoldDB" id="I3TA34"/>
<dbReference type="EMBL" id="BT149582">
    <property type="protein sequence ID" value="AFK49376.1"/>
    <property type="molecule type" value="mRNA"/>
</dbReference>
<proteinExistence type="evidence at transcript level"/>
<sequence length="78" mass="8411">MAQVMSSGSSVPTTYLPYLVRRRSPKGLYLVADADAAAEKTTATTLGLKRGPCDVMGRGIPGLNIANKETEEGERRRE</sequence>
<reference evidence="1" key="1">
    <citation type="submission" date="2012-05" db="EMBL/GenBank/DDBJ databases">
        <authorList>
            <person name="Krishnakumar V."/>
            <person name="Cheung F."/>
            <person name="Xiao Y."/>
            <person name="Chan A."/>
            <person name="Moskal W.A."/>
            <person name="Town C.D."/>
        </authorList>
    </citation>
    <scope>NUCLEOTIDE SEQUENCE</scope>
</reference>
<organism evidence="1">
    <name type="scientific">Lotus japonicus</name>
    <name type="common">Lotus corniculatus var. japonicus</name>
    <dbReference type="NCBI Taxonomy" id="34305"/>
    <lineage>
        <taxon>Eukaryota</taxon>
        <taxon>Viridiplantae</taxon>
        <taxon>Streptophyta</taxon>
        <taxon>Embryophyta</taxon>
        <taxon>Tracheophyta</taxon>
        <taxon>Spermatophyta</taxon>
        <taxon>Magnoliopsida</taxon>
        <taxon>eudicotyledons</taxon>
        <taxon>Gunneridae</taxon>
        <taxon>Pentapetalae</taxon>
        <taxon>rosids</taxon>
        <taxon>fabids</taxon>
        <taxon>Fabales</taxon>
        <taxon>Fabaceae</taxon>
        <taxon>Papilionoideae</taxon>
        <taxon>50 kb inversion clade</taxon>
        <taxon>NPAAA clade</taxon>
        <taxon>Hologalegina</taxon>
        <taxon>robinioid clade</taxon>
        <taxon>Loteae</taxon>
        <taxon>Lotus</taxon>
    </lineage>
</organism>